<name>A0A8K0H722_9ROSA</name>
<dbReference type="Proteomes" id="UP000796880">
    <property type="component" value="Unassembled WGS sequence"/>
</dbReference>
<comment type="similarity">
    <text evidence="2">Belongs to the peptidase S8 family.</text>
</comment>
<dbReference type="InterPro" id="IPR036852">
    <property type="entry name" value="Peptidase_S8/S53_dom_sf"/>
</dbReference>
<evidence type="ECO:0000256" key="2">
    <source>
        <dbReference type="ARBA" id="ARBA00011073"/>
    </source>
</evidence>
<keyword evidence="6" id="KW-1185">Reference proteome</keyword>
<dbReference type="AlphaFoldDB" id="A0A8K0H722"/>
<dbReference type="Gene3D" id="3.40.50.200">
    <property type="entry name" value="Peptidase S8/S53 domain"/>
    <property type="match status" value="1"/>
</dbReference>
<feature type="region of interest" description="Disordered" evidence="4">
    <location>
        <begin position="1"/>
        <end position="24"/>
    </location>
</feature>
<evidence type="ECO:0000313" key="5">
    <source>
        <dbReference type="EMBL" id="KAF3446640.1"/>
    </source>
</evidence>
<comment type="caution">
    <text evidence="5">The sequence shown here is derived from an EMBL/GenBank/DDBJ whole genome shotgun (WGS) entry which is preliminary data.</text>
</comment>
<feature type="compositionally biased region" description="Low complexity" evidence="4">
    <location>
        <begin position="15"/>
        <end position="24"/>
    </location>
</feature>
<evidence type="ECO:0000256" key="3">
    <source>
        <dbReference type="ARBA" id="ARBA00022729"/>
    </source>
</evidence>
<proteinExistence type="inferred from homology"/>
<dbReference type="GO" id="GO:0005576">
    <property type="term" value="C:extracellular region"/>
    <property type="evidence" value="ECO:0007669"/>
    <property type="project" value="UniProtKB-SubCell"/>
</dbReference>
<accession>A0A8K0H722</accession>
<sequence>MFGQTFTGLKPAPTVSVSSARGPSSSFPSILKPDIMAPGSLVLASWIPDLRAAQTGRSKFVYNDFNMLYEISTACSHTCAAIRSALVTTANPLDNTLNPIRNGDEDYQFASPLDMGAGQIDPNRALVPGLVYDANPQDYVNGMAPYVSRVANEVRFRKEAREAILHHDYELQRKQG</sequence>
<reference evidence="5" key="1">
    <citation type="submission" date="2020-03" db="EMBL/GenBank/DDBJ databases">
        <title>A high-quality chromosome-level genome assembly of a woody plant with both climbing and erect habits, Rhamnella rubrinervis.</title>
        <authorList>
            <person name="Lu Z."/>
            <person name="Yang Y."/>
            <person name="Zhu X."/>
            <person name="Sun Y."/>
        </authorList>
    </citation>
    <scope>NUCLEOTIDE SEQUENCE</scope>
    <source>
        <strain evidence="5">BYM</strain>
        <tissue evidence="5">Leaf</tissue>
    </source>
</reference>
<dbReference type="SUPFAM" id="SSF52743">
    <property type="entry name" value="Subtilisin-like"/>
    <property type="match status" value="1"/>
</dbReference>
<keyword evidence="3" id="KW-0732">Signal</keyword>
<dbReference type="OrthoDB" id="4806556at2759"/>
<gene>
    <name evidence="5" type="ORF">FNV43_RR11820</name>
</gene>
<evidence type="ECO:0000256" key="1">
    <source>
        <dbReference type="ARBA" id="ARBA00004613"/>
    </source>
</evidence>
<dbReference type="GO" id="GO:0004252">
    <property type="term" value="F:serine-type endopeptidase activity"/>
    <property type="evidence" value="ECO:0007669"/>
    <property type="project" value="InterPro"/>
</dbReference>
<dbReference type="EMBL" id="VOIH02000005">
    <property type="protein sequence ID" value="KAF3446640.1"/>
    <property type="molecule type" value="Genomic_DNA"/>
</dbReference>
<dbReference type="PANTHER" id="PTHR10795">
    <property type="entry name" value="PROPROTEIN CONVERTASE SUBTILISIN/KEXIN"/>
    <property type="match status" value="1"/>
</dbReference>
<evidence type="ECO:0000256" key="4">
    <source>
        <dbReference type="SAM" id="MobiDB-lite"/>
    </source>
</evidence>
<dbReference type="GO" id="GO:0006508">
    <property type="term" value="P:proteolysis"/>
    <property type="evidence" value="ECO:0007669"/>
    <property type="project" value="InterPro"/>
</dbReference>
<organism evidence="5 6">
    <name type="scientific">Rhamnella rubrinervis</name>
    <dbReference type="NCBI Taxonomy" id="2594499"/>
    <lineage>
        <taxon>Eukaryota</taxon>
        <taxon>Viridiplantae</taxon>
        <taxon>Streptophyta</taxon>
        <taxon>Embryophyta</taxon>
        <taxon>Tracheophyta</taxon>
        <taxon>Spermatophyta</taxon>
        <taxon>Magnoliopsida</taxon>
        <taxon>eudicotyledons</taxon>
        <taxon>Gunneridae</taxon>
        <taxon>Pentapetalae</taxon>
        <taxon>rosids</taxon>
        <taxon>fabids</taxon>
        <taxon>Rosales</taxon>
        <taxon>Rhamnaceae</taxon>
        <taxon>rhamnoid group</taxon>
        <taxon>Rhamneae</taxon>
        <taxon>Rhamnella</taxon>
    </lineage>
</organism>
<comment type="subcellular location">
    <subcellularLocation>
        <location evidence="1">Secreted</location>
    </subcellularLocation>
</comment>
<protein>
    <submittedName>
        <fullName evidence="5">Uncharacterized protein</fullName>
    </submittedName>
</protein>
<dbReference type="InterPro" id="IPR045051">
    <property type="entry name" value="SBT"/>
</dbReference>
<evidence type="ECO:0000313" key="6">
    <source>
        <dbReference type="Proteomes" id="UP000796880"/>
    </source>
</evidence>